<dbReference type="AlphaFoldDB" id="A0A9W9SJJ2"/>
<proteinExistence type="predicted"/>
<accession>A0A9W9SJJ2</accession>
<evidence type="ECO:0000313" key="1">
    <source>
        <dbReference type="EMBL" id="KAJ5379776.1"/>
    </source>
</evidence>
<keyword evidence="2" id="KW-1185">Reference proteome</keyword>
<sequence length="72" mass="8444">MDIANNWGKTLPERALINLPEHIKDRYPKIKWFGIEIENRAARKTVDDILKLLPENEIQCVCMKGNRSPVIW</sequence>
<gene>
    <name evidence="1" type="ORF">N7496_002204</name>
</gene>
<organism evidence="1 2">
    <name type="scientific">Penicillium cataractarum</name>
    <dbReference type="NCBI Taxonomy" id="2100454"/>
    <lineage>
        <taxon>Eukaryota</taxon>
        <taxon>Fungi</taxon>
        <taxon>Dikarya</taxon>
        <taxon>Ascomycota</taxon>
        <taxon>Pezizomycotina</taxon>
        <taxon>Eurotiomycetes</taxon>
        <taxon>Eurotiomycetidae</taxon>
        <taxon>Eurotiales</taxon>
        <taxon>Aspergillaceae</taxon>
        <taxon>Penicillium</taxon>
    </lineage>
</organism>
<dbReference type="EMBL" id="JAPZBS010000002">
    <property type="protein sequence ID" value="KAJ5379776.1"/>
    <property type="molecule type" value="Genomic_DNA"/>
</dbReference>
<evidence type="ECO:0000313" key="2">
    <source>
        <dbReference type="Proteomes" id="UP001147782"/>
    </source>
</evidence>
<reference evidence="1" key="1">
    <citation type="submission" date="2022-11" db="EMBL/GenBank/DDBJ databases">
        <authorList>
            <person name="Petersen C."/>
        </authorList>
    </citation>
    <scope>NUCLEOTIDE SEQUENCE</scope>
    <source>
        <strain evidence="1">IBT 29864</strain>
    </source>
</reference>
<reference evidence="1" key="2">
    <citation type="journal article" date="2023" name="IMA Fungus">
        <title>Comparative genomic study of the Penicillium genus elucidates a diverse pangenome and 15 lateral gene transfer events.</title>
        <authorList>
            <person name="Petersen C."/>
            <person name="Sorensen T."/>
            <person name="Nielsen M.R."/>
            <person name="Sondergaard T.E."/>
            <person name="Sorensen J.L."/>
            <person name="Fitzpatrick D.A."/>
            <person name="Frisvad J.C."/>
            <person name="Nielsen K.L."/>
        </authorList>
    </citation>
    <scope>NUCLEOTIDE SEQUENCE</scope>
    <source>
        <strain evidence="1">IBT 29864</strain>
    </source>
</reference>
<protein>
    <submittedName>
        <fullName evidence="1">Uncharacterized protein</fullName>
    </submittedName>
</protein>
<dbReference type="GeneID" id="81434312"/>
<name>A0A9W9SJJ2_9EURO</name>
<dbReference type="RefSeq" id="XP_056557347.1">
    <property type="nucleotide sequence ID" value="XM_056695135.1"/>
</dbReference>
<dbReference type="Proteomes" id="UP001147782">
    <property type="component" value="Unassembled WGS sequence"/>
</dbReference>
<comment type="caution">
    <text evidence="1">The sequence shown here is derived from an EMBL/GenBank/DDBJ whole genome shotgun (WGS) entry which is preliminary data.</text>
</comment>